<evidence type="ECO:0000256" key="10">
    <source>
        <dbReference type="ARBA" id="ARBA00023157"/>
    </source>
</evidence>
<comment type="subcellular location">
    <subcellularLocation>
        <location evidence="1">Cell membrane</location>
        <topology evidence="1">Single-pass type II membrane protein</topology>
    </subcellularLocation>
    <subcellularLocation>
        <location evidence="13">Late endosome membrane</location>
        <topology evidence="13">Single-pass type II membrane protein</topology>
    </subcellularLocation>
    <subcellularLocation>
        <location evidence="14">Lysosome membrane</location>
        <topology evidence="14">Single-pass type II membrane protein</topology>
    </subcellularLocation>
</comment>
<feature type="non-terminal residue" evidence="19">
    <location>
        <position position="114"/>
    </location>
</feature>
<dbReference type="Pfam" id="PF07092">
    <property type="entry name" value="TMEM106"/>
    <property type="match status" value="1"/>
</dbReference>
<keyword evidence="10" id="KW-1015">Disulfide bond</keyword>
<keyword evidence="8 16" id="KW-1133">Transmembrane helix</keyword>
<dbReference type="Proteomes" id="UP000018936">
    <property type="component" value="Unassembled WGS sequence"/>
</dbReference>
<dbReference type="PANTHER" id="PTHR28556:SF1">
    <property type="entry name" value="TRANSMEMBRANE PROTEIN 106B"/>
    <property type="match status" value="1"/>
</dbReference>
<sequence length="114" mass="12879">MQTFVTEISASSAYHVACFTGFITAAIGCRNDRMLDYIPGQENQLVALIPYSDQRLRPRRTKLYVTASVIGCLLLSGLAVFFLFPRSVDVQYVGVKSVYVDYEAQRRIIYLNIT</sequence>
<feature type="domain" description="Transmembrane protein 106 C-terminal" evidence="17">
    <location>
        <begin position="85"/>
        <end position="114"/>
    </location>
</feature>
<evidence type="ECO:0000256" key="1">
    <source>
        <dbReference type="ARBA" id="ARBA00004401"/>
    </source>
</evidence>
<reference evidence="19 20" key="1">
    <citation type="journal article" date="2013" name="Proc. Natl. Acad. Sci. U.S.A.">
        <title>The king cobra genome reveals dynamic gene evolution and adaptation in the snake venom system.</title>
        <authorList>
            <person name="Vonk F.J."/>
            <person name="Casewell N.R."/>
            <person name="Henkel C.V."/>
            <person name="Heimberg A.M."/>
            <person name="Jansen H.J."/>
            <person name="McCleary R.J."/>
            <person name="Kerkkamp H.M."/>
            <person name="Vos R.A."/>
            <person name="Guerreiro I."/>
            <person name="Calvete J.J."/>
            <person name="Wuster W."/>
            <person name="Woods A.E."/>
            <person name="Logan J.M."/>
            <person name="Harrison R.A."/>
            <person name="Castoe T.A."/>
            <person name="de Koning A.P."/>
            <person name="Pollock D.D."/>
            <person name="Yandell M."/>
            <person name="Calderon D."/>
            <person name="Renjifo C."/>
            <person name="Currier R.B."/>
            <person name="Salgado D."/>
            <person name="Pla D."/>
            <person name="Sanz L."/>
            <person name="Hyder A.S."/>
            <person name="Ribeiro J.M."/>
            <person name="Arntzen J.W."/>
            <person name="van den Thillart G.E."/>
            <person name="Boetzer M."/>
            <person name="Pirovano W."/>
            <person name="Dirks R.P."/>
            <person name="Spaink H.P."/>
            <person name="Duboule D."/>
            <person name="McGlinn E."/>
            <person name="Kini R.M."/>
            <person name="Richardson M.K."/>
        </authorList>
    </citation>
    <scope>NUCLEOTIDE SEQUENCE</scope>
    <source>
        <tissue evidence="19">Blood</tissue>
    </source>
</reference>
<evidence type="ECO:0000256" key="14">
    <source>
        <dbReference type="ARBA" id="ARBA00037874"/>
    </source>
</evidence>
<comment type="caution">
    <text evidence="19">The sequence shown here is derived from an EMBL/GenBank/DDBJ whole genome shotgun (WGS) entry which is preliminary data.</text>
</comment>
<protein>
    <recommendedName>
        <fullName evidence="15">Transmembrane protein 106B</fullName>
    </recommendedName>
</protein>
<dbReference type="GO" id="GO:0031902">
    <property type="term" value="C:late endosome membrane"/>
    <property type="evidence" value="ECO:0007669"/>
    <property type="project" value="UniProtKB-SubCell"/>
</dbReference>
<accession>V8N2L2</accession>
<feature type="transmembrane region" description="Helical" evidence="16">
    <location>
        <begin position="63"/>
        <end position="84"/>
    </location>
</feature>
<dbReference type="Pfam" id="PF21002">
    <property type="entry name" value="TMEM106_N"/>
    <property type="match status" value="1"/>
</dbReference>
<evidence type="ECO:0000256" key="2">
    <source>
        <dbReference type="ARBA" id="ARBA00008111"/>
    </source>
</evidence>
<dbReference type="GO" id="GO:0005765">
    <property type="term" value="C:lysosomal membrane"/>
    <property type="evidence" value="ECO:0007669"/>
    <property type="project" value="UniProtKB-SubCell"/>
</dbReference>
<dbReference type="EMBL" id="AZIM01020948">
    <property type="protein sequence ID" value="ETE56474.1"/>
    <property type="molecule type" value="Genomic_DNA"/>
</dbReference>
<keyword evidence="20" id="KW-1185">Reference proteome</keyword>
<feature type="domain" description="Transmembrane protein 106 N-terminal" evidence="18">
    <location>
        <begin position="36"/>
        <end position="62"/>
    </location>
</feature>
<dbReference type="PANTHER" id="PTHR28556">
    <property type="entry name" value="TRANSMEMBRANE PROTEIN 106B"/>
    <property type="match status" value="1"/>
</dbReference>
<keyword evidence="5 16" id="KW-0812">Transmembrane</keyword>
<name>V8N2L2_OPHHA</name>
<evidence type="ECO:0000256" key="7">
    <source>
        <dbReference type="ARBA" id="ARBA00022968"/>
    </source>
</evidence>
<evidence type="ECO:0000256" key="9">
    <source>
        <dbReference type="ARBA" id="ARBA00023136"/>
    </source>
</evidence>
<evidence type="ECO:0000313" key="20">
    <source>
        <dbReference type="Proteomes" id="UP000018936"/>
    </source>
</evidence>
<dbReference type="InterPro" id="IPR048509">
    <property type="entry name" value="TMEM106_C"/>
</dbReference>
<keyword evidence="9 16" id="KW-0472">Membrane</keyword>
<keyword evidence="6" id="KW-0967">Endosome</keyword>
<keyword evidence="7" id="KW-0735">Signal-anchor</keyword>
<dbReference type="GO" id="GO:0007041">
    <property type="term" value="P:lysosomal transport"/>
    <property type="evidence" value="ECO:0007669"/>
    <property type="project" value="TreeGrafter"/>
</dbReference>
<dbReference type="InterPro" id="IPR009790">
    <property type="entry name" value="TMEM106"/>
</dbReference>
<dbReference type="InterPro" id="IPR048511">
    <property type="entry name" value="TMEM106_N"/>
</dbReference>
<evidence type="ECO:0000256" key="8">
    <source>
        <dbReference type="ARBA" id="ARBA00022989"/>
    </source>
</evidence>
<evidence type="ECO:0000256" key="4">
    <source>
        <dbReference type="ARBA" id="ARBA00022475"/>
    </source>
</evidence>
<keyword evidence="12" id="KW-0458">Lysosome</keyword>
<evidence type="ECO:0000259" key="17">
    <source>
        <dbReference type="Pfam" id="PF07092"/>
    </source>
</evidence>
<dbReference type="GO" id="GO:0032418">
    <property type="term" value="P:lysosome localization"/>
    <property type="evidence" value="ECO:0007669"/>
    <property type="project" value="TreeGrafter"/>
</dbReference>
<evidence type="ECO:0000256" key="5">
    <source>
        <dbReference type="ARBA" id="ARBA00022692"/>
    </source>
</evidence>
<dbReference type="GO" id="GO:0005886">
    <property type="term" value="C:plasma membrane"/>
    <property type="evidence" value="ECO:0007669"/>
    <property type="project" value="UniProtKB-SubCell"/>
</dbReference>
<evidence type="ECO:0000256" key="16">
    <source>
        <dbReference type="SAM" id="Phobius"/>
    </source>
</evidence>
<proteinExistence type="inferred from homology"/>
<organism evidence="19 20">
    <name type="scientific">Ophiophagus hannah</name>
    <name type="common">King cobra</name>
    <name type="synonym">Naja hannah</name>
    <dbReference type="NCBI Taxonomy" id="8665"/>
    <lineage>
        <taxon>Eukaryota</taxon>
        <taxon>Metazoa</taxon>
        <taxon>Chordata</taxon>
        <taxon>Craniata</taxon>
        <taxon>Vertebrata</taxon>
        <taxon>Euteleostomi</taxon>
        <taxon>Lepidosauria</taxon>
        <taxon>Squamata</taxon>
        <taxon>Bifurcata</taxon>
        <taxon>Unidentata</taxon>
        <taxon>Episquamata</taxon>
        <taxon>Toxicofera</taxon>
        <taxon>Serpentes</taxon>
        <taxon>Colubroidea</taxon>
        <taxon>Elapidae</taxon>
        <taxon>Elapinae</taxon>
        <taxon>Ophiophagus</taxon>
    </lineage>
</organism>
<evidence type="ECO:0000256" key="13">
    <source>
        <dbReference type="ARBA" id="ARBA00037797"/>
    </source>
</evidence>
<dbReference type="GO" id="GO:0007040">
    <property type="term" value="P:lysosome organization"/>
    <property type="evidence" value="ECO:0007669"/>
    <property type="project" value="TreeGrafter"/>
</dbReference>
<evidence type="ECO:0000256" key="11">
    <source>
        <dbReference type="ARBA" id="ARBA00023180"/>
    </source>
</evidence>
<dbReference type="GO" id="GO:0048813">
    <property type="term" value="P:dendrite morphogenesis"/>
    <property type="evidence" value="ECO:0007669"/>
    <property type="project" value="TreeGrafter"/>
</dbReference>
<dbReference type="AlphaFoldDB" id="V8N2L2"/>
<keyword evidence="11" id="KW-0325">Glycoprotein</keyword>
<evidence type="ECO:0000256" key="12">
    <source>
        <dbReference type="ARBA" id="ARBA00023228"/>
    </source>
</evidence>
<gene>
    <name evidence="19" type="ORF">L345_17815</name>
</gene>
<evidence type="ECO:0000256" key="6">
    <source>
        <dbReference type="ARBA" id="ARBA00022753"/>
    </source>
</evidence>
<keyword evidence="4" id="KW-1003">Cell membrane</keyword>
<dbReference type="OrthoDB" id="508875at2759"/>
<evidence type="ECO:0000313" key="19">
    <source>
        <dbReference type="EMBL" id="ETE56474.1"/>
    </source>
</evidence>
<evidence type="ECO:0000256" key="3">
    <source>
        <dbReference type="ARBA" id="ARBA00022448"/>
    </source>
</evidence>
<evidence type="ECO:0000259" key="18">
    <source>
        <dbReference type="Pfam" id="PF21002"/>
    </source>
</evidence>
<keyword evidence="3" id="KW-0813">Transport</keyword>
<feature type="transmembrane region" description="Helical" evidence="16">
    <location>
        <begin position="12"/>
        <end position="29"/>
    </location>
</feature>
<evidence type="ECO:0000256" key="15">
    <source>
        <dbReference type="ARBA" id="ARBA00039156"/>
    </source>
</evidence>
<comment type="similarity">
    <text evidence="2">Belongs to the TMEM106 family.</text>
</comment>